<accession>A0A314YI91</accession>
<protein>
    <submittedName>
        <fullName evidence="1">Uncharacterized protein</fullName>
    </submittedName>
</protein>
<name>A0A314YI91_PRUYE</name>
<reference evidence="1 2" key="1">
    <citation type="submission" date="2018-02" db="EMBL/GenBank/DDBJ databases">
        <title>Draft genome of wild Prunus yedoensis var. nudiflora.</title>
        <authorList>
            <person name="Baek S."/>
            <person name="Kim J.-H."/>
            <person name="Choi K."/>
            <person name="Kim G.-B."/>
            <person name="Cho A."/>
            <person name="Jang H."/>
            <person name="Shin C.-H."/>
            <person name="Yu H.-J."/>
            <person name="Mun J.-H."/>
        </authorList>
    </citation>
    <scope>NUCLEOTIDE SEQUENCE [LARGE SCALE GENOMIC DNA]</scope>
    <source>
        <strain evidence="2">cv. Jeju island</strain>
        <tissue evidence="1">Leaf</tissue>
    </source>
</reference>
<dbReference type="Proteomes" id="UP000250321">
    <property type="component" value="Unassembled WGS sequence"/>
</dbReference>
<dbReference type="AlphaFoldDB" id="A0A314YI91"/>
<proteinExistence type="predicted"/>
<dbReference type="EMBL" id="PJQY01001044">
    <property type="protein sequence ID" value="PQQ05790.1"/>
    <property type="molecule type" value="Genomic_DNA"/>
</dbReference>
<keyword evidence="2" id="KW-1185">Reference proteome</keyword>
<comment type="caution">
    <text evidence="1">The sequence shown here is derived from an EMBL/GenBank/DDBJ whole genome shotgun (WGS) entry which is preliminary data.</text>
</comment>
<sequence>MMAKWDKRFLELAPSTAALHQRVFWNFLFWFMGIHGEGREEERLKWVCKYSLPIRLHHQHWHWNLLGGDWVGGFWKLAGWFFGRRRIRFNFDFLGRGKKSGVEEI</sequence>
<organism evidence="1 2">
    <name type="scientific">Prunus yedoensis var. nudiflora</name>
    <dbReference type="NCBI Taxonomy" id="2094558"/>
    <lineage>
        <taxon>Eukaryota</taxon>
        <taxon>Viridiplantae</taxon>
        <taxon>Streptophyta</taxon>
        <taxon>Embryophyta</taxon>
        <taxon>Tracheophyta</taxon>
        <taxon>Spermatophyta</taxon>
        <taxon>Magnoliopsida</taxon>
        <taxon>eudicotyledons</taxon>
        <taxon>Gunneridae</taxon>
        <taxon>Pentapetalae</taxon>
        <taxon>rosids</taxon>
        <taxon>fabids</taxon>
        <taxon>Rosales</taxon>
        <taxon>Rosaceae</taxon>
        <taxon>Amygdaloideae</taxon>
        <taxon>Amygdaleae</taxon>
        <taxon>Prunus</taxon>
    </lineage>
</organism>
<evidence type="ECO:0000313" key="2">
    <source>
        <dbReference type="Proteomes" id="UP000250321"/>
    </source>
</evidence>
<gene>
    <name evidence="1" type="ORF">Pyn_39684</name>
</gene>
<evidence type="ECO:0000313" key="1">
    <source>
        <dbReference type="EMBL" id="PQQ05790.1"/>
    </source>
</evidence>